<sequence length="172" mass="18636">MSESWAPTAPGVALVDSQGSRTRLLAEFAVALVATLVGGALSLAGVAWQFADADRHVQRQAVEKFLDEYTLAQVELQYYGERRVPARSLSADDEAAARKQVHSVYGACARLVLVAPELAPPAVKTRDLLSAWEKALSGPHPYGRSDHESFVSQFETALSDFLTQAKARLDLP</sequence>
<organism evidence="2 3">
    <name type="scientific">Pseudonocardia charpentierae</name>
    <dbReference type="NCBI Taxonomy" id="3075545"/>
    <lineage>
        <taxon>Bacteria</taxon>
        <taxon>Bacillati</taxon>
        <taxon>Actinomycetota</taxon>
        <taxon>Actinomycetes</taxon>
        <taxon>Pseudonocardiales</taxon>
        <taxon>Pseudonocardiaceae</taxon>
        <taxon>Pseudonocardia</taxon>
    </lineage>
</organism>
<accession>A0ABU2NI14</accession>
<keyword evidence="3" id="KW-1185">Reference proteome</keyword>
<name>A0ABU2NI14_9PSEU</name>
<protein>
    <recommendedName>
        <fullName evidence="4">DUF4129 domain-containing protein</fullName>
    </recommendedName>
</protein>
<evidence type="ECO:0000313" key="2">
    <source>
        <dbReference type="EMBL" id="MDT0353601.1"/>
    </source>
</evidence>
<keyword evidence="1" id="KW-0812">Transmembrane</keyword>
<evidence type="ECO:0000313" key="3">
    <source>
        <dbReference type="Proteomes" id="UP001183202"/>
    </source>
</evidence>
<dbReference type="RefSeq" id="WP_311560114.1">
    <property type="nucleotide sequence ID" value="NZ_JAVREJ010000037.1"/>
</dbReference>
<proteinExistence type="predicted"/>
<dbReference type="EMBL" id="JAVREJ010000037">
    <property type="protein sequence ID" value="MDT0353601.1"/>
    <property type="molecule type" value="Genomic_DNA"/>
</dbReference>
<reference evidence="3" key="1">
    <citation type="submission" date="2023-07" db="EMBL/GenBank/DDBJ databases">
        <title>30 novel species of actinomycetes from the DSMZ collection.</title>
        <authorList>
            <person name="Nouioui I."/>
        </authorList>
    </citation>
    <scope>NUCLEOTIDE SEQUENCE [LARGE SCALE GENOMIC DNA]</scope>
    <source>
        <strain evidence="3">DSM 45834</strain>
    </source>
</reference>
<comment type="caution">
    <text evidence="2">The sequence shown here is derived from an EMBL/GenBank/DDBJ whole genome shotgun (WGS) entry which is preliminary data.</text>
</comment>
<evidence type="ECO:0008006" key="4">
    <source>
        <dbReference type="Google" id="ProtNLM"/>
    </source>
</evidence>
<feature type="transmembrane region" description="Helical" evidence="1">
    <location>
        <begin position="28"/>
        <end position="51"/>
    </location>
</feature>
<keyword evidence="1" id="KW-0472">Membrane</keyword>
<evidence type="ECO:0000256" key="1">
    <source>
        <dbReference type="SAM" id="Phobius"/>
    </source>
</evidence>
<dbReference type="Proteomes" id="UP001183202">
    <property type="component" value="Unassembled WGS sequence"/>
</dbReference>
<keyword evidence="1" id="KW-1133">Transmembrane helix</keyword>
<gene>
    <name evidence="2" type="ORF">RM445_29330</name>
</gene>